<reference evidence="8" key="1">
    <citation type="journal article" date="2020" name="Nature">
        <title>Giant virus diversity and host interactions through global metagenomics.</title>
        <authorList>
            <person name="Schulz F."/>
            <person name="Roux S."/>
            <person name="Paez-Espino D."/>
            <person name="Jungbluth S."/>
            <person name="Walsh D.A."/>
            <person name="Denef V.J."/>
            <person name="McMahon K.D."/>
            <person name="Konstantinidis K.T."/>
            <person name="Eloe-Fadrosh E.A."/>
            <person name="Kyrpides N.C."/>
            <person name="Woyke T."/>
        </authorList>
    </citation>
    <scope>NUCLEOTIDE SEQUENCE</scope>
    <source>
        <strain evidence="8">GVMAG-S-ERX555961-36</strain>
    </source>
</reference>
<evidence type="ECO:0000256" key="2">
    <source>
        <dbReference type="ARBA" id="ARBA00005896"/>
    </source>
</evidence>
<protein>
    <recommendedName>
        <fullName evidence="7">TauD/TfdA-like domain-containing protein</fullName>
    </recommendedName>
</protein>
<evidence type="ECO:0000256" key="1">
    <source>
        <dbReference type="ARBA" id="ARBA00001954"/>
    </source>
</evidence>
<comment type="similarity">
    <text evidence="2">Belongs to the TfdA dioxygenase family.</text>
</comment>
<keyword evidence="4" id="KW-0223">Dioxygenase</keyword>
<dbReference type="AlphaFoldDB" id="A0A6C0AVN6"/>
<dbReference type="Gene3D" id="3.60.130.10">
    <property type="entry name" value="Clavaminate synthase-like"/>
    <property type="match status" value="1"/>
</dbReference>
<dbReference type="InterPro" id="IPR042098">
    <property type="entry name" value="TauD-like_sf"/>
</dbReference>
<dbReference type="EMBL" id="MN738760">
    <property type="protein sequence ID" value="QHS83523.1"/>
    <property type="molecule type" value="Genomic_DNA"/>
</dbReference>
<comment type="cofactor">
    <cofactor evidence="1">
        <name>Fe(2+)</name>
        <dbReference type="ChEBI" id="CHEBI:29033"/>
    </cofactor>
</comment>
<dbReference type="PANTHER" id="PTHR43779:SF2">
    <property type="entry name" value="ALPHA-KETOGLUTARATE-DEPENDENT XANTHINE DIOXYGENASE XAN1"/>
    <property type="match status" value="1"/>
</dbReference>
<dbReference type="InterPro" id="IPR003819">
    <property type="entry name" value="TauD/TfdA-like"/>
</dbReference>
<keyword evidence="6" id="KW-0408">Iron</keyword>
<dbReference type="GO" id="GO:0051213">
    <property type="term" value="F:dioxygenase activity"/>
    <property type="evidence" value="ECO:0007669"/>
    <property type="project" value="UniProtKB-KW"/>
</dbReference>
<evidence type="ECO:0000259" key="7">
    <source>
        <dbReference type="Pfam" id="PF02668"/>
    </source>
</evidence>
<evidence type="ECO:0000256" key="6">
    <source>
        <dbReference type="ARBA" id="ARBA00023004"/>
    </source>
</evidence>
<evidence type="ECO:0000256" key="5">
    <source>
        <dbReference type="ARBA" id="ARBA00023002"/>
    </source>
</evidence>
<accession>A0A6C0AVN6</accession>
<keyword evidence="5" id="KW-0560">Oxidoreductase</keyword>
<dbReference type="GO" id="GO:0046872">
    <property type="term" value="F:metal ion binding"/>
    <property type="evidence" value="ECO:0007669"/>
    <property type="project" value="UniProtKB-KW"/>
</dbReference>
<proteinExistence type="inferred from homology"/>
<evidence type="ECO:0000256" key="3">
    <source>
        <dbReference type="ARBA" id="ARBA00022723"/>
    </source>
</evidence>
<keyword evidence="3" id="KW-0479">Metal-binding</keyword>
<evidence type="ECO:0000256" key="4">
    <source>
        <dbReference type="ARBA" id="ARBA00022964"/>
    </source>
</evidence>
<sequence length="391" mass="45633">MIRILHLLFVSTFAYKLKIHPLENKIAYVTGINYIENLDKPTLDCLREDFKKHPLLIFKNCRNISPQKFIDFSKEFDLDADLDALKSPLEYQHQMLQPFDQFPDCKHVAPRGSINLKNYYNIKNIDVQPYEPFKTDYIWHTDILGHDYKLPNVITAFYIVKQPLIGGDTDFISGERVYECLNDEEKLASENILTEINRRKFVTGTMKQDYAGVNRLESHLEMEEGTNEVPILFAPDDSGTESPRILLLPTFFERVSGWTVSNSRKWMKKFMTEKVLPHRISIQWQKDDLAIFNNRRWIHSSTPANEYIKNENGPTRFLMQTFIPTKRPFRAITPNAKNAYACYNTKWINEQEVSIISAHNAINFANSIIKNGANTLDNTYEYRVKPNSTLF</sequence>
<organism evidence="8">
    <name type="scientific">viral metagenome</name>
    <dbReference type="NCBI Taxonomy" id="1070528"/>
    <lineage>
        <taxon>unclassified sequences</taxon>
        <taxon>metagenomes</taxon>
        <taxon>organismal metagenomes</taxon>
    </lineage>
</organism>
<feature type="domain" description="TauD/TfdA-like" evidence="7">
    <location>
        <begin position="29"/>
        <end position="304"/>
    </location>
</feature>
<dbReference type="InterPro" id="IPR051178">
    <property type="entry name" value="TfdA_dioxygenase"/>
</dbReference>
<dbReference type="SUPFAM" id="SSF51197">
    <property type="entry name" value="Clavaminate synthase-like"/>
    <property type="match status" value="1"/>
</dbReference>
<name>A0A6C0AVN6_9ZZZZ</name>
<dbReference type="Pfam" id="PF02668">
    <property type="entry name" value="TauD"/>
    <property type="match status" value="1"/>
</dbReference>
<evidence type="ECO:0000313" key="8">
    <source>
        <dbReference type="EMBL" id="QHS83523.1"/>
    </source>
</evidence>
<dbReference type="PANTHER" id="PTHR43779">
    <property type="entry name" value="DIOXYGENASE RV0097-RELATED"/>
    <property type="match status" value="1"/>
</dbReference>